<organism evidence="1 2">
    <name type="scientific">Cedecea neteri</name>
    <dbReference type="NCBI Taxonomy" id="158822"/>
    <lineage>
        <taxon>Bacteria</taxon>
        <taxon>Pseudomonadati</taxon>
        <taxon>Pseudomonadota</taxon>
        <taxon>Gammaproteobacteria</taxon>
        <taxon>Enterobacterales</taxon>
        <taxon>Enterobacteriaceae</taxon>
        <taxon>Cedecea</taxon>
    </lineage>
</organism>
<evidence type="ECO:0000313" key="2">
    <source>
        <dbReference type="Proteomes" id="UP000251197"/>
    </source>
</evidence>
<dbReference type="Proteomes" id="UP000251197">
    <property type="component" value="Unassembled WGS sequence"/>
</dbReference>
<name>A0A2X3J982_9ENTR</name>
<reference evidence="1 2" key="1">
    <citation type="submission" date="2018-06" db="EMBL/GenBank/DDBJ databases">
        <authorList>
            <consortium name="Pathogen Informatics"/>
            <person name="Doyle S."/>
        </authorList>
    </citation>
    <scope>NUCLEOTIDE SEQUENCE [LARGE SCALE GENOMIC DNA]</scope>
    <source>
        <strain evidence="1 2">NCTC12120</strain>
    </source>
</reference>
<protein>
    <submittedName>
        <fullName evidence="1">Uncharacterized protein</fullName>
    </submittedName>
</protein>
<sequence>MFSLHPGLRQVEHRVGKAFGFGSVAVVHRARLNQNCSARMAGVRGAVAVKTLEPLLRHADKHFVVIVCVISVAGEMGINALNAALVIAIDINPVTAFFA</sequence>
<proteinExistence type="predicted"/>
<dbReference type="EMBL" id="UAVU01000008">
    <property type="protein sequence ID" value="SQC91624.1"/>
    <property type="molecule type" value="Genomic_DNA"/>
</dbReference>
<dbReference type="AlphaFoldDB" id="A0A2X3J982"/>
<accession>A0A2X3J982</accession>
<evidence type="ECO:0000313" key="1">
    <source>
        <dbReference type="EMBL" id="SQC91624.1"/>
    </source>
</evidence>
<gene>
    <name evidence="1" type="ORF">NCTC12120_04796</name>
</gene>